<dbReference type="SMART" id="SM00382">
    <property type="entry name" value="AAA"/>
    <property type="match status" value="1"/>
</dbReference>
<dbReference type="GO" id="GO:0016887">
    <property type="term" value="F:ATP hydrolysis activity"/>
    <property type="evidence" value="ECO:0007669"/>
    <property type="project" value="InterPro"/>
</dbReference>
<dbReference type="GO" id="GO:0005524">
    <property type="term" value="F:ATP binding"/>
    <property type="evidence" value="ECO:0007669"/>
    <property type="project" value="InterPro"/>
</dbReference>
<dbReference type="AlphaFoldDB" id="A0A381NH77"/>
<organism evidence="2">
    <name type="scientific">marine metagenome</name>
    <dbReference type="NCBI Taxonomy" id="408172"/>
    <lineage>
        <taxon>unclassified sequences</taxon>
        <taxon>metagenomes</taxon>
        <taxon>ecological metagenomes</taxon>
    </lineage>
</organism>
<dbReference type="Gene3D" id="3.40.50.300">
    <property type="entry name" value="P-loop containing nucleotide triphosphate hydrolases"/>
    <property type="match status" value="1"/>
</dbReference>
<dbReference type="InterPro" id="IPR011704">
    <property type="entry name" value="ATPase_dyneun-rel_AAA"/>
</dbReference>
<protein>
    <recommendedName>
        <fullName evidence="1">AAA+ ATPase domain-containing protein</fullName>
    </recommendedName>
</protein>
<evidence type="ECO:0000259" key="1">
    <source>
        <dbReference type="SMART" id="SM00382"/>
    </source>
</evidence>
<gene>
    <name evidence="2" type="ORF">METZ01_LOCUS6790</name>
</gene>
<dbReference type="Pfam" id="PF07728">
    <property type="entry name" value="AAA_5"/>
    <property type="match status" value="1"/>
</dbReference>
<name>A0A381NH77_9ZZZZ</name>
<reference evidence="2" key="1">
    <citation type="submission" date="2018-05" db="EMBL/GenBank/DDBJ databases">
        <authorList>
            <person name="Lanie J.A."/>
            <person name="Ng W.-L."/>
            <person name="Kazmierczak K.M."/>
            <person name="Andrzejewski T.M."/>
            <person name="Davidsen T.M."/>
            <person name="Wayne K.J."/>
            <person name="Tettelin H."/>
            <person name="Glass J.I."/>
            <person name="Rusch D."/>
            <person name="Podicherti R."/>
            <person name="Tsui H.-C.T."/>
            <person name="Winkler M.E."/>
        </authorList>
    </citation>
    <scope>NUCLEOTIDE SEQUENCE</scope>
</reference>
<dbReference type="InterPro" id="IPR027417">
    <property type="entry name" value="P-loop_NTPase"/>
</dbReference>
<sequence length="303" mass="34289">MSTKLFKGTPTYLLDQKLSEAFHIARLLEKPLLLEGEPGTGKTKLAQEFAAQGNHPIFEVPVTSESKVSLLVSRFDEVQRLMDTQAAVANAQMKQAGIDTQIDTGGRKVDNLDEYVHLGPLAQAFSTPGSVLLLDEIDKAPRELPNNLLFLLSERRIVVPETQQTIECEPGKMPIIVITSNHEQDLPAPFIRRCIYMYIEFPPPERMREIIRMHHPGANKKIVAAAIEIFYQLRELDLTRKPSTSEILDWISYLVQTNVLDSKVVERLKGAQTLVKHRDDRELLRAIQEKGIESATSRKSQNW</sequence>
<accession>A0A381NH77</accession>
<evidence type="ECO:0000313" key="2">
    <source>
        <dbReference type="EMBL" id="SUZ53936.1"/>
    </source>
</evidence>
<proteinExistence type="predicted"/>
<dbReference type="InterPro" id="IPR050764">
    <property type="entry name" value="CbbQ/NirQ/NorQ/GpvN"/>
</dbReference>
<dbReference type="CDD" id="cd00009">
    <property type="entry name" value="AAA"/>
    <property type="match status" value="1"/>
</dbReference>
<dbReference type="InterPro" id="IPR003593">
    <property type="entry name" value="AAA+_ATPase"/>
</dbReference>
<feature type="domain" description="AAA+ ATPase" evidence="1">
    <location>
        <begin position="28"/>
        <end position="205"/>
    </location>
</feature>
<dbReference type="EMBL" id="UINC01000357">
    <property type="protein sequence ID" value="SUZ53936.1"/>
    <property type="molecule type" value="Genomic_DNA"/>
</dbReference>
<dbReference type="PANTHER" id="PTHR42759">
    <property type="entry name" value="MOXR FAMILY PROTEIN"/>
    <property type="match status" value="1"/>
</dbReference>
<dbReference type="PANTHER" id="PTHR42759:SF1">
    <property type="entry name" value="MAGNESIUM-CHELATASE SUBUNIT CHLD"/>
    <property type="match status" value="1"/>
</dbReference>
<dbReference type="SUPFAM" id="SSF52540">
    <property type="entry name" value="P-loop containing nucleoside triphosphate hydrolases"/>
    <property type="match status" value="1"/>
</dbReference>